<dbReference type="AlphaFoldDB" id="A0A9P9L4D7"/>
<evidence type="ECO:0000313" key="1">
    <source>
        <dbReference type="EMBL" id="KAH7273761.1"/>
    </source>
</evidence>
<evidence type="ECO:0000313" key="2">
    <source>
        <dbReference type="Proteomes" id="UP000736672"/>
    </source>
</evidence>
<reference evidence="1" key="1">
    <citation type="journal article" date="2021" name="Nat. Commun.">
        <title>Genetic determinants of endophytism in the Arabidopsis root mycobiome.</title>
        <authorList>
            <person name="Mesny F."/>
            <person name="Miyauchi S."/>
            <person name="Thiergart T."/>
            <person name="Pickel B."/>
            <person name="Atanasova L."/>
            <person name="Karlsson M."/>
            <person name="Huettel B."/>
            <person name="Barry K.W."/>
            <person name="Haridas S."/>
            <person name="Chen C."/>
            <person name="Bauer D."/>
            <person name="Andreopoulos W."/>
            <person name="Pangilinan J."/>
            <person name="LaButti K."/>
            <person name="Riley R."/>
            <person name="Lipzen A."/>
            <person name="Clum A."/>
            <person name="Drula E."/>
            <person name="Henrissat B."/>
            <person name="Kohler A."/>
            <person name="Grigoriev I.V."/>
            <person name="Martin F.M."/>
            <person name="Hacquard S."/>
        </authorList>
    </citation>
    <scope>NUCLEOTIDE SEQUENCE</scope>
    <source>
        <strain evidence="1">FSSC 5 MPI-SDFR-AT-0091</strain>
    </source>
</reference>
<dbReference type="Proteomes" id="UP000736672">
    <property type="component" value="Unassembled WGS sequence"/>
</dbReference>
<name>A0A9P9L4D7_FUSSL</name>
<dbReference type="EMBL" id="JAGTJS010000002">
    <property type="protein sequence ID" value="KAH7273761.1"/>
    <property type="molecule type" value="Genomic_DNA"/>
</dbReference>
<keyword evidence="2" id="KW-1185">Reference proteome</keyword>
<proteinExistence type="predicted"/>
<protein>
    <submittedName>
        <fullName evidence="1">Uncharacterized protein</fullName>
    </submittedName>
</protein>
<accession>A0A9P9L4D7</accession>
<organism evidence="1 2">
    <name type="scientific">Fusarium solani</name>
    <name type="common">Filamentous fungus</name>
    <dbReference type="NCBI Taxonomy" id="169388"/>
    <lineage>
        <taxon>Eukaryota</taxon>
        <taxon>Fungi</taxon>
        <taxon>Dikarya</taxon>
        <taxon>Ascomycota</taxon>
        <taxon>Pezizomycotina</taxon>
        <taxon>Sordariomycetes</taxon>
        <taxon>Hypocreomycetidae</taxon>
        <taxon>Hypocreales</taxon>
        <taxon>Nectriaceae</taxon>
        <taxon>Fusarium</taxon>
        <taxon>Fusarium solani species complex</taxon>
    </lineage>
</organism>
<gene>
    <name evidence="1" type="ORF">B0J15DRAFT_458847</name>
</gene>
<comment type="caution">
    <text evidence="1">The sequence shown here is derived from an EMBL/GenBank/DDBJ whole genome shotgun (WGS) entry which is preliminary data.</text>
</comment>
<sequence length="212" mass="23303">MPSMPIHLQQQQHLRVRDSMLLPRQITLIRTFCARLDCITPHPGAAVFLLIPGIKGLAVGSGTNQRGHFRCDERHDRRPTRHVGWLVAAATWTDHSTPRVHRSSAPAHPWLSGPCFPSWSKCLSKWTDVWLLDLRTVTAIFGTYDGPLIPQILTPDPQPLTQGTAIPGISPQTRSPDFLSSSPDSQAIGPHAVELRLCAVSDAAAAEKLLLL</sequence>